<keyword evidence="1" id="KW-0863">Zinc-finger</keyword>
<gene>
    <name evidence="4" type="ORF">ISN44_As11g022300</name>
</gene>
<organism evidence="4 5">
    <name type="scientific">Arabidopsis suecica</name>
    <name type="common">Swedish thale-cress</name>
    <name type="synonym">Cardaminopsis suecica</name>
    <dbReference type="NCBI Taxonomy" id="45249"/>
    <lineage>
        <taxon>Eukaryota</taxon>
        <taxon>Viridiplantae</taxon>
        <taxon>Streptophyta</taxon>
        <taxon>Embryophyta</taxon>
        <taxon>Tracheophyta</taxon>
        <taxon>Spermatophyta</taxon>
        <taxon>Magnoliopsida</taxon>
        <taxon>eudicotyledons</taxon>
        <taxon>Gunneridae</taxon>
        <taxon>Pentapetalae</taxon>
        <taxon>rosids</taxon>
        <taxon>malvids</taxon>
        <taxon>Brassicales</taxon>
        <taxon>Brassicaceae</taxon>
        <taxon>Camelineae</taxon>
        <taxon>Arabidopsis</taxon>
    </lineage>
</organism>
<feature type="domain" description="C2H2-type" evidence="3">
    <location>
        <begin position="250"/>
        <end position="278"/>
    </location>
</feature>
<keyword evidence="1" id="KW-0862">Zinc</keyword>
<proteinExistence type="predicted"/>
<evidence type="ECO:0000256" key="2">
    <source>
        <dbReference type="SAM" id="MobiDB-lite"/>
    </source>
</evidence>
<feature type="region of interest" description="Disordered" evidence="2">
    <location>
        <begin position="314"/>
        <end position="341"/>
    </location>
</feature>
<dbReference type="GO" id="GO:0008270">
    <property type="term" value="F:zinc ion binding"/>
    <property type="evidence" value="ECO:0007669"/>
    <property type="project" value="UniProtKB-KW"/>
</dbReference>
<name>A0A8T1ZC97_ARASU</name>
<dbReference type="PROSITE" id="PS00028">
    <property type="entry name" value="ZINC_FINGER_C2H2_1"/>
    <property type="match status" value="1"/>
</dbReference>
<keyword evidence="5" id="KW-1185">Reference proteome</keyword>
<keyword evidence="1" id="KW-0479">Metal-binding</keyword>
<evidence type="ECO:0000256" key="1">
    <source>
        <dbReference type="PROSITE-ProRule" id="PRU00042"/>
    </source>
</evidence>
<protein>
    <submittedName>
        <fullName evidence="4">Zinc finger C2H2 superfamily</fullName>
    </submittedName>
</protein>
<feature type="region of interest" description="Disordered" evidence="2">
    <location>
        <begin position="288"/>
        <end position="307"/>
    </location>
</feature>
<accession>A0A8T1ZC97</accession>
<feature type="compositionally biased region" description="Polar residues" evidence="2">
    <location>
        <begin position="319"/>
        <end position="330"/>
    </location>
</feature>
<comment type="caution">
    <text evidence="4">The sequence shown here is derived from an EMBL/GenBank/DDBJ whole genome shotgun (WGS) entry which is preliminary data.</text>
</comment>
<evidence type="ECO:0000313" key="5">
    <source>
        <dbReference type="Proteomes" id="UP000694251"/>
    </source>
</evidence>
<feature type="non-terminal residue" evidence="4">
    <location>
        <position position="1"/>
    </location>
</feature>
<dbReference type="AlphaFoldDB" id="A0A8T1ZC97"/>
<sequence length="341" mass="39524">IFKMTSIPNGLYSYGDDTMNIHGFTPIEMMSSNLRNHESKIVQSMFNTSDHTNHHGLFSSSRAFNCYQDSHVSSSSFDFSNSHMSYHMRKNMVSTFGMPSITQISNNPHLSQISITQTITNSYSAIVPTNNLITSQNEYQRAMNPNIFNSPLYPSNFVDKHVEKESEILNPTPLNTIFPHQTSVFPRNLDMFSFTPKHHPHQYVSYRQPVKKHCGPTKHFEETFDDFDSKENGEYDGRTHSLPYKKYGPYTCPKCNRVFDTSQKFAAHISSMHYKNETIEEKFKRYNARNKKRSRRTNQLIHEESRNIQPEERVAKENGGNNNIASNIETLQHHQIVKEEP</sequence>
<dbReference type="EMBL" id="JAEFBJ010000011">
    <property type="protein sequence ID" value="KAG7556161.1"/>
    <property type="molecule type" value="Genomic_DNA"/>
</dbReference>
<reference evidence="4 5" key="1">
    <citation type="submission" date="2020-12" db="EMBL/GenBank/DDBJ databases">
        <title>Concerted genomic and epigenomic changes stabilize Arabidopsis allopolyploids.</title>
        <authorList>
            <person name="Chen Z."/>
        </authorList>
    </citation>
    <scope>NUCLEOTIDE SEQUENCE [LARGE SCALE GENOMIC DNA]</scope>
    <source>
        <strain evidence="4">As9502</strain>
        <tissue evidence="4">Leaf</tissue>
    </source>
</reference>
<dbReference type="Proteomes" id="UP000694251">
    <property type="component" value="Chromosome 11"/>
</dbReference>
<evidence type="ECO:0000259" key="3">
    <source>
        <dbReference type="PROSITE" id="PS50157"/>
    </source>
</evidence>
<feature type="non-terminal residue" evidence="4">
    <location>
        <position position="341"/>
    </location>
</feature>
<dbReference type="SMART" id="SM00355">
    <property type="entry name" value="ZnF_C2H2"/>
    <property type="match status" value="1"/>
</dbReference>
<evidence type="ECO:0000313" key="4">
    <source>
        <dbReference type="EMBL" id="KAG7556161.1"/>
    </source>
</evidence>
<dbReference type="InterPro" id="IPR013087">
    <property type="entry name" value="Znf_C2H2_type"/>
</dbReference>
<dbReference type="OrthoDB" id="824947at2759"/>
<dbReference type="PROSITE" id="PS50157">
    <property type="entry name" value="ZINC_FINGER_C2H2_2"/>
    <property type="match status" value="1"/>
</dbReference>